<proteinExistence type="inferred from homology"/>
<dbReference type="InterPro" id="IPR028081">
    <property type="entry name" value="Leu-bd"/>
</dbReference>
<dbReference type="GO" id="GO:0006865">
    <property type="term" value="P:amino acid transport"/>
    <property type="evidence" value="ECO:0007669"/>
    <property type="project" value="UniProtKB-KW"/>
</dbReference>
<comment type="similarity">
    <text evidence="1">Belongs to the leucine-binding protein family.</text>
</comment>
<evidence type="ECO:0000313" key="7">
    <source>
        <dbReference type="Proteomes" id="UP000321523"/>
    </source>
</evidence>
<dbReference type="Gene3D" id="3.40.50.2300">
    <property type="match status" value="2"/>
</dbReference>
<organism evidence="6 7">
    <name type="scientific">Skermanella aerolata</name>
    <dbReference type="NCBI Taxonomy" id="393310"/>
    <lineage>
        <taxon>Bacteria</taxon>
        <taxon>Pseudomonadati</taxon>
        <taxon>Pseudomonadota</taxon>
        <taxon>Alphaproteobacteria</taxon>
        <taxon>Rhodospirillales</taxon>
        <taxon>Azospirillaceae</taxon>
        <taxon>Skermanella</taxon>
    </lineage>
</organism>
<dbReference type="CDD" id="cd06268">
    <property type="entry name" value="PBP1_ABC_transporter_LIVBP-like"/>
    <property type="match status" value="1"/>
</dbReference>
<reference evidence="6 7" key="1">
    <citation type="submission" date="2019-07" db="EMBL/GenBank/DDBJ databases">
        <title>Whole genome shotgun sequence of Skermanella aerolata NBRC 106429.</title>
        <authorList>
            <person name="Hosoyama A."/>
            <person name="Uohara A."/>
            <person name="Ohji S."/>
            <person name="Ichikawa N."/>
        </authorList>
    </citation>
    <scope>NUCLEOTIDE SEQUENCE [LARGE SCALE GENOMIC DNA]</scope>
    <source>
        <strain evidence="6 7">NBRC 106429</strain>
    </source>
</reference>
<dbReference type="InterPro" id="IPR022478">
    <property type="entry name" value="ABC_transptr_sub-bd_PQQ"/>
</dbReference>
<dbReference type="PANTHER" id="PTHR30483:SF6">
    <property type="entry name" value="PERIPLASMIC BINDING PROTEIN OF ABC TRANSPORTER FOR NATURAL AMINO ACIDS"/>
    <property type="match status" value="1"/>
</dbReference>
<evidence type="ECO:0000256" key="2">
    <source>
        <dbReference type="ARBA" id="ARBA00022729"/>
    </source>
</evidence>
<accession>A0A512DPV8</accession>
<dbReference type="AlphaFoldDB" id="A0A512DPV8"/>
<evidence type="ECO:0000259" key="5">
    <source>
        <dbReference type="Pfam" id="PF13458"/>
    </source>
</evidence>
<feature type="chain" id="PRO_5021785435" evidence="4">
    <location>
        <begin position="42"/>
        <end position="411"/>
    </location>
</feature>
<dbReference type="Proteomes" id="UP000321523">
    <property type="component" value="Unassembled WGS sequence"/>
</dbReference>
<dbReference type="EMBL" id="BJYZ01000011">
    <property type="protein sequence ID" value="GEO38496.1"/>
    <property type="molecule type" value="Genomic_DNA"/>
</dbReference>
<dbReference type="NCBIfam" id="TIGR03863">
    <property type="entry name" value="PQQ_ABC_bind"/>
    <property type="match status" value="1"/>
</dbReference>
<name>A0A512DPV8_9PROT</name>
<evidence type="ECO:0000313" key="6">
    <source>
        <dbReference type="EMBL" id="GEO38496.1"/>
    </source>
</evidence>
<protein>
    <submittedName>
        <fullName evidence="6">ABC transporter substrate-binding protein</fullName>
    </submittedName>
</protein>
<keyword evidence="7" id="KW-1185">Reference proteome</keyword>
<evidence type="ECO:0000256" key="1">
    <source>
        <dbReference type="ARBA" id="ARBA00010062"/>
    </source>
</evidence>
<feature type="signal peptide" evidence="4">
    <location>
        <begin position="1"/>
        <end position="41"/>
    </location>
</feature>
<evidence type="ECO:0000256" key="4">
    <source>
        <dbReference type="SAM" id="SignalP"/>
    </source>
</evidence>
<feature type="domain" description="Leucine-binding protein" evidence="5">
    <location>
        <begin position="70"/>
        <end position="225"/>
    </location>
</feature>
<keyword evidence="3" id="KW-0813">Transport</keyword>
<evidence type="ECO:0000256" key="3">
    <source>
        <dbReference type="ARBA" id="ARBA00022970"/>
    </source>
</evidence>
<dbReference type="InterPro" id="IPR028082">
    <property type="entry name" value="Peripla_BP_I"/>
</dbReference>
<sequence length="411" mass="45376">MKTPMTKQPMTKQPMTKRKTFIAACALGLGLLTGGGATAHAADVAIGYIGRQEPPREPLSFVEPILEDEGLQGAQLALKDNETTGRLLGQNFTLDEVIVEEDGDPAAAARELLGRGVKLIVSDLPADALIAIADLAEASDALILNARARDDGLRRDRCRANVLHTMPSRAMLADALGQYLVFKRWTRWFLVEGPGEGDKKYADAIRRTAKRYNAKIVEDKPWTFETGNRRTDSGAVNERDAIQGFTQVGDYDILIVADEEDQFGEYLTDRTARPRPVAGTQGLTPTAWSRVTENWGGTQLQRRFERQADRSMTERDYSVWLAVRTIGEAATRTSSADPKTIEGFIRSPDFALGGFKGQPLSFRPWDGQMRQPVLIANPRMLVSVSPQEGFLHPVTELDSLGDDKPETQCKF</sequence>
<gene>
    <name evidence="6" type="ORF">SAE02_26440</name>
</gene>
<keyword evidence="3" id="KW-0029">Amino-acid transport</keyword>
<dbReference type="Pfam" id="PF13458">
    <property type="entry name" value="Peripla_BP_6"/>
    <property type="match status" value="1"/>
</dbReference>
<keyword evidence="2 4" id="KW-0732">Signal</keyword>
<comment type="caution">
    <text evidence="6">The sequence shown here is derived from an EMBL/GenBank/DDBJ whole genome shotgun (WGS) entry which is preliminary data.</text>
</comment>
<dbReference type="InterPro" id="IPR051010">
    <property type="entry name" value="BCAA_transport"/>
</dbReference>
<dbReference type="PANTHER" id="PTHR30483">
    <property type="entry name" value="LEUCINE-SPECIFIC-BINDING PROTEIN"/>
    <property type="match status" value="1"/>
</dbReference>
<dbReference type="SUPFAM" id="SSF53822">
    <property type="entry name" value="Periplasmic binding protein-like I"/>
    <property type="match status" value="1"/>
</dbReference>